<evidence type="ECO:0000256" key="1">
    <source>
        <dbReference type="SAM" id="MobiDB-lite"/>
    </source>
</evidence>
<dbReference type="PANTHER" id="PTHR33108:SF32">
    <property type="entry name" value="DUF1677 FAMILY PROTEIN (DUF1677)"/>
    <property type="match status" value="1"/>
</dbReference>
<gene>
    <name evidence="2" type="ORF">Cni_G12629</name>
</gene>
<dbReference type="EMBL" id="CP136893">
    <property type="protein sequence ID" value="WOL03909.1"/>
    <property type="molecule type" value="Genomic_DNA"/>
</dbReference>
<evidence type="ECO:0008006" key="4">
    <source>
        <dbReference type="Google" id="ProtNLM"/>
    </source>
</evidence>
<dbReference type="AlphaFoldDB" id="A0AAQ3K8J7"/>
<dbReference type="Pfam" id="PF07911">
    <property type="entry name" value="DUF1677"/>
    <property type="match status" value="1"/>
</dbReference>
<feature type="region of interest" description="Disordered" evidence="1">
    <location>
        <begin position="118"/>
        <end position="154"/>
    </location>
</feature>
<reference evidence="2 3" key="1">
    <citation type="submission" date="2023-10" db="EMBL/GenBank/DDBJ databases">
        <title>Chromosome-scale genome assembly provides insights into flower coloration mechanisms of Canna indica.</title>
        <authorList>
            <person name="Li C."/>
        </authorList>
    </citation>
    <scope>NUCLEOTIDE SEQUENCE [LARGE SCALE GENOMIC DNA]</scope>
    <source>
        <tissue evidence="2">Flower</tissue>
    </source>
</reference>
<keyword evidence="3" id="KW-1185">Reference proteome</keyword>
<organism evidence="2 3">
    <name type="scientific">Canna indica</name>
    <name type="common">Indian-shot</name>
    <dbReference type="NCBI Taxonomy" id="4628"/>
    <lineage>
        <taxon>Eukaryota</taxon>
        <taxon>Viridiplantae</taxon>
        <taxon>Streptophyta</taxon>
        <taxon>Embryophyta</taxon>
        <taxon>Tracheophyta</taxon>
        <taxon>Spermatophyta</taxon>
        <taxon>Magnoliopsida</taxon>
        <taxon>Liliopsida</taxon>
        <taxon>Zingiberales</taxon>
        <taxon>Cannaceae</taxon>
        <taxon>Canna</taxon>
    </lineage>
</organism>
<sequence>MSATVISAGDAAAAVTAVVTVEVEFATCDCCGLTEECTPAYIAMVQERHGGRWICGLCAEAVKDEICRSGLLLSPEEAVGRHANFCRRFRPGGSSEPEVDAAEQLIAAVRKLLRRSLDSPRAVRSTPSSPRSKGEVGPSSALGRTGSGFPALLG</sequence>
<proteinExistence type="predicted"/>
<dbReference type="Proteomes" id="UP001327560">
    <property type="component" value="Chromosome 4"/>
</dbReference>
<accession>A0AAQ3K8J7</accession>
<evidence type="ECO:0000313" key="3">
    <source>
        <dbReference type="Proteomes" id="UP001327560"/>
    </source>
</evidence>
<protein>
    <recommendedName>
        <fullName evidence="4">DUF1677 family protein</fullName>
    </recommendedName>
</protein>
<dbReference type="InterPro" id="IPR012876">
    <property type="entry name" value="DUF1677_pln"/>
</dbReference>
<name>A0AAQ3K8J7_9LILI</name>
<evidence type="ECO:0000313" key="2">
    <source>
        <dbReference type="EMBL" id="WOL03909.1"/>
    </source>
</evidence>
<dbReference type="PANTHER" id="PTHR33108">
    <property type="entry name" value="OS01G0745000 PROTEIN"/>
    <property type="match status" value="1"/>
</dbReference>